<dbReference type="AlphaFoldDB" id="A0AAE0DIF5"/>
<organism evidence="2 3">
    <name type="scientific">Lepraria neglecta</name>
    <dbReference type="NCBI Taxonomy" id="209136"/>
    <lineage>
        <taxon>Eukaryota</taxon>
        <taxon>Fungi</taxon>
        <taxon>Dikarya</taxon>
        <taxon>Ascomycota</taxon>
        <taxon>Pezizomycotina</taxon>
        <taxon>Lecanoromycetes</taxon>
        <taxon>OSLEUM clade</taxon>
        <taxon>Lecanoromycetidae</taxon>
        <taxon>Lecanorales</taxon>
        <taxon>Lecanorineae</taxon>
        <taxon>Stereocaulaceae</taxon>
        <taxon>Lepraria</taxon>
    </lineage>
</organism>
<reference evidence="2" key="1">
    <citation type="submission" date="2022-11" db="EMBL/GenBank/DDBJ databases">
        <title>Chromosomal genome sequence assembly and mating type (MAT) locus characterization of the leprose asexual lichenized fungus Lepraria neglecta (Nyl.) Erichsen.</title>
        <authorList>
            <person name="Allen J.L."/>
            <person name="Pfeffer B."/>
        </authorList>
    </citation>
    <scope>NUCLEOTIDE SEQUENCE</scope>
    <source>
        <strain evidence="2">Allen 5258</strain>
    </source>
</reference>
<sequence>MGGNAFTSGPTPLTTPRMPPRLYYSLRDHYLSLLFPLYEEVATPVEAPSKTSYGDIDVLVSQPKSPSTETLAKALSAVRTCTTSGSSTSSFALPYPGRADAYVQLDIHLCPPGTFRWQLFHQSHGDLWNLLGTTIRPFGITANNAGLHLRIPEIEELNRKRGMLFLTREPDEVLDFLGLDADVYGRPFESGEAMYEFVVGCRFFRGDRYVRDELKSNDRKRMAQRDLYRRFVDELLTANVAIVKTRGERVPGFMREDVQEAALERWEKRGEFEGRVEEWRRERRELLDKQNGRQKRKNDALEVEEYVGAWVRWLGGDGAVE</sequence>
<keyword evidence="1" id="KW-0175">Coiled coil</keyword>
<gene>
    <name evidence="2" type="ORF">OEA41_003516</name>
</gene>
<evidence type="ECO:0000313" key="2">
    <source>
        <dbReference type="EMBL" id="KAK3171432.1"/>
    </source>
</evidence>
<proteinExistence type="predicted"/>
<dbReference type="EMBL" id="JASNWA010000008">
    <property type="protein sequence ID" value="KAK3171432.1"/>
    <property type="molecule type" value="Genomic_DNA"/>
</dbReference>
<evidence type="ECO:0000313" key="3">
    <source>
        <dbReference type="Proteomes" id="UP001276659"/>
    </source>
</evidence>
<keyword evidence="3" id="KW-1185">Reference proteome</keyword>
<dbReference type="Proteomes" id="UP001276659">
    <property type="component" value="Unassembled WGS sequence"/>
</dbReference>
<protein>
    <submittedName>
        <fullName evidence="2">Uncharacterized protein</fullName>
    </submittedName>
</protein>
<accession>A0AAE0DIF5</accession>
<feature type="coiled-coil region" evidence="1">
    <location>
        <begin position="269"/>
        <end position="304"/>
    </location>
</feature>
<name>A0AAE0DIF5_9LECA</name>
<evidence type="ECO:0000256" key="1">
    <source>
        <dbReference type="SAM" id="Coils"/>
    </source>
</evidence>
<comment type="caution">
    <text evidence="2">The sequence shown here is derived from an EMBL/GenBank/DDBJ whole genome shotgun (WGS) entry which is preliminary data.</text>
</comment>